<name>A0A2K1R423_POPTR</name>
<protein>
    <recommendedName>
        <fullName evidence="2">Exosome complex exonuclease RRP44 S1 domain-containing protein</fullName>
    </recommendedName>
</protein>
<reference evidence="3" key="2">
    <citation type="submission" date="2017-07" db="EMBL/GenBank/DDBJ databases">
        <title>WGS assembly of Populus trichocarpa.</title>
        <authorList>
            <person name="Tuskan G."/>
            <person name="Difazio S."/>
            <person name="Jansson S."/>
            <person name="Bohlmann J."/>
            <person name="Grigoriev I."/>
            <person name="Hellsten U."/>
            <person name="Putnam N."/>
            <person name="Ralph S."/>
            <person name="Rombauts S."/>
            <person name="Salamov A."/>
            <person name="Schein J."/>
            <person name="Sterck L."/>
            <person name="Aerts A."/>
            <person name="Bhalerao R."/>
            <person name="Bhalerao R."/>
            <person name="Blaudez D."/>
            <person name="Boerjan W."/>
            <person name="Brun A."/>
            <person name="Brunner A."/>
            <person name="Busov V."/>
            <person name="Campbell M."/>
            <person name="Carlson J."/>
            <person name="Chalot M."/>
            <person name="Chapman J."/>
            <person name="Chen G."/>
            <person name="Cooper D."/>
            <person name="Coutinho P."/>
            <person name="Couturier J."/>
            <person name="Covert S."/>
            <person name="Cronk Q."/>
            <person name="Cunningham R."/>
            <person name="Davis J."/>
            <person name="Degroeve S."/>
            <person name="Dejardin A."/>
            <person name="Depamphilis C."/>
            <person name="Detter J."/>
            <person name="Dirks B."/>
            <person name="Dubchak I."/>
            <person name="Duplessis S."/>
            <person name="Ehlting J."/>
            <person name="Ellis B."/>
            <person name="Gendler K."/>
            <person name="Goodstein D."/>
            <person name="Gribskov M."/>
            <person name="Grimwood J."/>
            <person name="Groover A."/>
            <person name="Gunter L."/>
            <person name="Hamberger B."/>
            <person name="Heinze B."/>
            <person name="Helariutta Y."/>
            <person name="Henrissat B."/>
            <person name="Holligan D."/>
            <person name="Holt R."/>
            <person name="Huang W."/>
            <person name="Islam-Faridi N."/>
            <person name="Jones S."/>
            <person name="Jones-Rhoades M."/>
            <person name="Jorgensen R."/>
            <person name="Joshi C."/>
            <person name="Kangasjarvi J."/>
            <person name="Karlsson J."/>
            <person name="Kelleher C."/>
            <person name="Kirkpatrick R."/>
            <person name="Kirst M."/>
            <person name="Kohler A."/>
            <person name="Kalluri U."/>
            <person name="Larimer F."/>
            <person name="Leebens-Mack J."/>
            <person name="Leple J."/>
            <person name="Locascio P."/>
            <person name="Lou Y."/>
            <person name="Lucas S."/>
            <person name="Martin F."/>
            <person name="Montanini B."/>
            <person name="Napoli C."/>
            <person name="Nelson D."/>
            <person name="Nelson C."/>
            <person name="Nieminen K."/>
            <person name="Nilsson O."/>
            <person name="Pereda V."/>
            <person name="Peter G."/>
            <person name="Philippe R."/>
            <person name="Pilate G."/>
            <person name="Poliakov A."/>
            <person name="Razumovskaya J."/>
            <person name="Richardson P."/>
            <person name="Rinaldi C."/>
            <person name="Ritland K."/>
            <person name="Rouze P."/>
            <person name="Ryaboy D."/>
            <person name="Schmutz J."/>
            <person name="Schrader J."/>
            <person name="Segerman B."/>
            <person name="Shin H."/>
            <person name="Siddiqui A."/>
            <person name="Sterky F."/>
            <person name="Terry A."/>
            <person name="Tsai C."/>
            <person name="Uberbacher E."/>
            <person name="Unneberg P."/>
            <person name="Vahala J."/>
            <person name="Wall K."/>
            <person name="Wessler S."/>
            <person name="Yang G."/>
            <person name="Yin T."/>
            <person name="Douglas C."/>
            <person name="Marra M."/>
            <person name="Sandberg G."/>
            <person name="Van De Peer Y."/>
            <person name="Rokhsar D."/>
        </authorList>
    </citation>
    <scope>NUCLEOTIDE SEQUENCE</scope>
    <source>
        <strain evidence="3">Nisqually-1</strain>
    </source>
</reference>
<dbReference type="PANTHER" id="PTHR23355">
    <property type="entry name" value="RIBONUCLEASE"/>
    <property type="match status" value="1"/>
</dbReference>
<dbReference type="PANTHER" id="PTHR23355:SF35">
    <property type="entry name" value="EXOSOME COMPLEX EXONUCLEASE RRP44"/>
    <property type="match status" value="1"/>
</dbReference>
<reference evidence="3" key="1">
    <citation type="journal article" date="2006" name="Science">
        <title>The genome of black cottonwood, Populus trichocarpa (Torr. &amp; Gray).</title>
        <authorList>
            <person name="Tuskan G.A."/>
            <person name="Difazio S."/>
            <person name="Jansson S."/>
            <person name="Bohlmann J."/>
            <person name="Grigoriev I."/>
            <person name="Hellsten U."/>
            <person name="Putnam N."/>
            <person name="Ralph S."/>
            <person name="Rombauts S."/>
            <person name="Salamov A."/>
            <person name="Schein J."/>
            <person name="Sterck L."/>
            <person name="Aerts A."/>
            <person name="Bhalerao R.R."/>
            <person name="Bhalerao R.P."/>
            <person name="Blaudez D."/>
            <person name="Boerjan W."/>
            <person name="Brun A."/>
            <person name="Brunner A."/>
            <person name="Busov V."/>
            <person name="Campbell M."/>
            <person name="Carlson J."/>
            <person name="Chalot M."/>
            <person name="Chapman J."/>
            <person name="Chen G.L."/>
            <person name="Cooper D."/>
            <person name="Coutinho P.M."/>
            <person name="Couturier J."/>
            <person name="Covert S."/>
            <person name="Cronk Q."/>
            <person name="Cunningham R."/>
            <person name="Davis J."/>
            <person name="Degroeve S."/>
            <person name="Dejardin A."/>
            <person name="Depamphilis C."/>
            <person name="Detter J."/>
            <person name="Dirks B."/>
            <person name="Dubchak I."/>
            <person name="Duplessis S."/>
            <person name="Ehlting J."/>
            <person name="Ellis B."/>
            <person name="Gendler K."/>
            <person name="Goodstein D."/>
            <person name="Gribskov M."/>
            <person name="Grimwood J."/>
            <person name="Groover A."/>
            <person name="Gunter L."/>
            <person name="Hamberger B."/>
            <person name="Heinze B."/>
            <person name="Helariutta Y."/>
            <person name="Henrissat B."/>
            <person name="Holligan D."/>
            <person name="Holt R."/>
            <person name="Huang W."/>
            <person name="Islam-Faridi N."/>
            <person name="Jones S."/>
            <person name="Jones-Rhoades M."/>
            <person name="Jorgensen R."/>
            <person name="Joshi C."/>
            <person name="Kangasjarvi J."/>
            <person name="Karlsson J."/>
            <person name="Kelleher C."/>
            <person name="Kirkpatrick R."/>
            <person name="Kirst M."/>
            <person name="Kohler A."/>
            <person name="Kalluri U."/>
            <person name="Larimer F."/>
            <person name="Leebens-Mack J."/>
            <person name="Leple J.C."/>
            <person name="Locascio P."/>
            <person name="Lou Y."/>
            <person name="Lucas S."/>
            <person name="Martin F."/>
            <person name="Montanini B."/>
            <person name="Napoli C."/>
            <person name="Nelson D.R."/>
            <person name="Nelson C."/>
            <person name="Nieminen K."/>
            <person name="Nilsson O."/>
            <person name="Pereda V."/>
            <person name="Peter G."/>
            <person name="Philippe R."/>
            <person name="Pilate G."/>
            <person name="Poliakov A."/>
            <person name="Razumovskaya J."/>
            <person name="Richardson P."/>
            <person name="Rinaldi C."/>
            <person name="Ritland K."/>
            <person name="Rouze P."/>
            <person name="Ryaboy D."/>
            <person name="Schmutz J."/>
            <person name="Schrader J."/>
            <person name="Segerman B."/>
            <person name="Shin H."/>
            <person name="Siddiqui A."/>
            <person name="Sterky F."/>
            <person name="Terry A."/>
            <person name="Tsai C.J."/>
            <person name="Uberbacher E."/>
            <person name="Unneberg P."/>
            <person name="Vahala J."/>
            <person name="Wall K."/>
            <person name="Wessler S."/>
            <person name="Yang G."/>
            <person name="Yin T."/>
            <person name="Douglas C."/>
            <person name="Marra M."/>
            <person name="Sandberg G."/>
            <person name="Van de Peer Y."/>
            <person name="Rokhsar D."/>
        </authorList>
    </citation>
    <scope>NUCLEOTIDE SEQUENCE [LARGE SCALE GENOMIC DNA]</scope>
    <source>
        <strain evidence="3">Nisqually-1</strain>
    </source>
</reference>
<evidence type="ECO:0000256" key="1">
    <source>
        <dbReference type="SAM" id="SignalP"/>
    </source>
</evidence>
<dbReference type="EMBL" id="KZ623944">
    <property type="protein sequence ID" value="PNS22035.1"/>
    <property type="molecule type" value="Genomic_DNA"/>
</dbReference>
<dbReference type="STRING" id="3694.A0A2K1R423"/>
<evidence type="ECO:0000259" key="2">
    <source>
        <dbReference type="Pfam" id="PF17215"/>
    </source>
</evidence>
<accession>A0A2K1R423</accession>
<gene>
    <name evidence="3" type="ORF">POPTR_T177400</name>
</gene>
<dbReference type="SUPFAM" id="SSF50249">
    <property type="entry name" value="Nucleic acid-binding proteins"/>
    <property type="match status" value="1"/>
</dbReference>
<dbReference type="InterPro" id="IPR050180">
    <property type="entry name" value="RNR_Ribonuclease"/>
</dbReference>
<evidence type="ECO:0000313" key="3">
    <source>
        <dbReference type="EMBL" id="PNS22035.1"/>
    </source>
</evidence>
<feature type="chain" id="PRO_5014325231" description="Exosome complex exonuclease RRP44 S1 domain-containing protein" evidence="1">
    <location>
        <begin position="20"/>
        <end position="146"/>
    </location>
</feature>
<feature type="domain" description="Exosome complex exonuclease RRP44 S1" evidence="2">
    <location>
        <begin position="62"/>
        <end position="131"/>
    </location>
</feature>
<proteinExistence type="predicted"/>
<dbReference type="Gene3D" id="2.40.50.140">
    <property type="entry name" value="Nucleic acid-binding proteins"/>
    <property type="match status" value="1"/>
</dbReference>
<dbReference type="Pfam" id="PF17215">
    <property type="entry name" value="Rrp44_S1"/>
    <property type="match status" value="1"/>
</dbReference>
<dbReference type="InterPro" id="IPR033770">
    <property type="entry name" value="RRP44_S1"/>
</dbReference>
<dbReference type="AlphaFoldDB" id="A0A2K1R423"/>
<sequence length="146" mass="16821">MHSVCLMGLLLIHINHVMLNDKNIPYCKFPADLNYRHRNAQMASRGSVELHTLIYFRNRPTDTEARIVKMRSNGFIVFVPKFGIEGPVYLTMRGDKGGGEWFVDEQQQKIRKMDGSVSYSILQAVKIHLEVLEPKPNRPKLQLTLL</sequence>
<dbReference type="FunFam" id="2.40.50.140:FF:000193">
    <property type="entry name" value="Exosome complex exonuclease RRP44 homolog A"/>
    <property type="match status" value="1"/>
</dbReference>
<dbReference type="InterPro" id="IPR012340">
    <property type="entry name" value="NA-bd_OB-fold"/>
</dbReference>
<keyword evidence="1" id="KW-0732">Signal</keyword>
<dbReference type="InParanoid" id="A0A2K1R423"/>
<feature type="signal peptide" evidence="1">
    <location>
        <begin position="1"/>
        <end position="19"/>
    </location>
</feature>
<organism evidence="3">
    <name type="scientific">Populus trichocarpa</name>
    <name type="common">Western balsam poplar</name>
    <name type="synonym">Populus balsamifera subsp. trichocarpa</name>
    <dbReference type="NCBI Taxonomy" id="3694"/>
    <lineage>
        <taxon>Eukaryota</taxon>
        <taxon>Viridiplantae</taxon>
        <taxon>Streptophyta</taxon>
        <taxon>Embryophyta</taxon>
        <taxon>Tracheophyta</taxon>
        <taxon>Spermatophyta</taxon>
        <taxon>Magnoliopsida</taxon>
        <taxon>eudicotyledons</taxon>
        <taxon>Gunneridae</taxon>
        <taxon>Pentapetalae</taxon>
        <taxon>rosids</taxon>
        <taxon>fabids</taxon>
        <taxon>Malpighiales</taxon>
        <taxon>Salicaceae</taxon>
        <taxon>Saliceae</taxon>
        <taxon>Populus</taxon>
    </lineage>
</organism>